<gene>
    <name evidence="2" type="ORF">BN10_330002</name>
</gene>
<keyword evidence="1" id="KW-0472">Membrane</keyword>
<evidence type="ECO:0000256" key="1">
    <source>
        <dbReference type="SAM" id="Phobius"/>
    </source>
</evidence>
<proteinExistence type="predicted"/>
<dbReference type="AlphaFoldDB" id="N0DYY5"/>
<dbReference type="OrthoDB" id="3426404at2"/>
<name>N0DYY5_9MICO</name>
<dbReference type="eggNOG" id="ENOG50323PA">
    <property type="taxonomic scope" value="Bacteria"/>
</dbReference>
<keyword evidence="3" id="KW-1185">Reference proteome</keyword>
<keyword evidence="1" id="KW-0812">Transmembrane</keyword>
<dbReference type="STRING" id="1193181.BN10_330002"/>
<evidence type="ECO:0000313" key="2">
    <source>
        <dbReference type="EMBL" id="CCH69778.1"/>
    </source>
</evidence>
<feature type="transmembrane region" description="Helical" evidence="1">
    <location>
        <begin position="90"/>
        <end position="113"/>
    </location>
</feature>
<dbReference type="Proteomes" id="UP000013167">
    <property type="component" value="Unassembled WGS sequence"/>
</dbReference>
<comment type="caution">
    <text evidence="2">The sequence shown here is derived from an EMBL/GenBank/DDBJ whole genome shotgun (WGS) entry which is preliminary data.</text>
</comment>
<dbReference type="EMBL" id="CAIZ01000101">
    <property type="protein sequence ID" value="CCH69778.1"/>
    <property type="molecule type" value="Genomic_DNA"/>
</dbReference>
<dbReference type="RefSeq" id="WP_010849670.1">
    <property type="nucleotide sequence ID" value="NZ_HF570956.1"/>
</dbReference>
<protein>
    <recommendedName>
        <fullName evidence="4">Integral membrane protein</fullName>
    </recommendedName>
</protein>
<feature type="transmembrane region" description="Helical" evidence="1">
    <location>
        <begin position="20"/>
        <end position="39"/>
    </location>
</feature>
<feature type="transmembrane region" description="Helical" evidence="1">
    <location>
        <begin position="119"/>
        <end position="138"/>
    </location>
</feature>
<organism evidence="2 3">
    <name type="scientific">Phycicoccus elongatus Lp2</name>
    <dbReference type="NCBI Taxonomy" id="1193181"/>
    <lineage>
        <taxon>Bacteria</taxon>
        <taxon>Bacillati</taxon>
        <taxon>Actinomycetota</taxon>
        <taxon>Actinomycetes</taxon>
        <taxon>Micrococcales</taxon>
        <taxon>Intrasporangiaceae</taxon>
        <taxon>Phycicoccus</taxon>
    </lineage>
</organism>
<accession>N0DYY5</accession>
<dbReference type="HOGENOM" id="CLU_1721472_0_0_11"/>
<evidence type="ECO:0008006" key="4">
    <source>
        <dbReference type="Google" id="ProtNLM"/>
    </source>
</evidence>
<reference evidence="2 3" key="1">
    <citation type="journal article" date="2013" name="ISME J.">
        <title>A metabolic model for members of the genus Tetrasphaera involved in enhanced biological phosphorus removal.</title>
        <authorList>
            <person name="Kristiansen R."/>
            <person name="Nguyen H.T.T."/>
            <person name="Saunders A.M."/>
            <person name="Nielsen J.L."/>
            <person name="Wimmer R."/>
            <person name="Le V.Q."/>
            <person name="McIlroy S.J."/>
            <person name="Petrovski S."/>
            <person name="Seviour R.J."/>
            <person name="Calteau A."/>
            <person name="Nielsen K.L."/>
            <person name="Nielsen P.H."/>
        </authorList>
    </citation>
    <scope>NUCLEOTIDE SEQUENCE [LARGE SCALE GENOMIC DNA]</scope>
    <source>
        <strain evidence="2 3">Lp2</strain>
    </source>
</reference>
<keyword evidence="1" id="KW-1133">Transmembrane helix</keyword>
<evidence type="ECO:0000313" key="3">
    <source>
        <dbReference type="Proteomes" id="UP000013167"/>
    </source>
</evidence>
<sequence>MFSDLLSWLAALPKWQMFVAFWAVGVLRGLGYYVVGALVGTRLHDARWSEARGKVQALGARSVVVTWPVYGLAGATQVINGAVRVPIAHFLAALVPLAGLWAVLQTIVGVALIEALMTQAAPYLVALLAVVAALRLAVHWRRRRADMVDARV</sequence>